<dbReference type="PANTHER" id="PTHR24368">
    <property type="entry name" value="AMPHOTERIN-INDUCED PROTEIN"/>
    <property type="match status" value="1"/>
</dbReference>
<dbReference type="EMBL" id="BPLQ01009279">
    <property type="protein sequence ID" value="GIY43010.1"/>
    <property type="molecule type" value="Genomic_DNA"/>
</dbReference>
<dbReference type="SUPFAM" id="SSF52058">
    <property type="entry name" value="L domain-like"/>
    <property type="match status" value="1"/>
</dbReference>
<evidence type="ECO:0000256" key="1">
    <source>
        <dbReference type="ARBA" id="ARBA00004479"/>
    </source>
</evidence>
<comment type="subcellular location">
    <subcellularLocation>
        <location evidence="1">Membrane</location>
        <topology evidence="1">Single-pass type I membrane protein</topology>
    </subcellularLocation>
</comment>
<evidence type="ECO:0000256" key="5">
    <source>
        <dbReference type="ARBA" id="ARBA00023180"/>
    </source>
</evidence>
<keyword evidence="2" id="KW-0812">Transmembrane</keyword>
<accession>A0AAV4TE28</accession>
<comment type="caution">
    <text evidence="6">The sequence shown here is derived from an EMBL/GenBank/DDBJ whole genome shotgun (WGS) entry which is preliminary data.</text>
</comment>
<evidence type="ECO:0000313" key="7">
    <source>
        <dbReference type="Proteomes" id="UP001054837"/>
    </source>
</evidence>
<dbReference type="Pfam" id="PF13306">
    <property type="entry name" value="LRR_5"/>
    <property type="match status" value="1"/>
</dbReference>
<keyword evidence="7" id="KW-1185">Reference proteome</keyword>
<protein>
    <recommendedName>
        <fullName evidence="8">LRRCT domain-containing protein</fullName>
    </recommendedName>
</protein>
<organism evidence="6 7">
    <name type="scientific">Caerostris darwini</name>
    <dbReference type="NCBI Taxonomy" id="1538125"/>
    <lineage>
        <taxon>Eukaryota</taxon>
        <taxon>Metazoa</taxon>
        <taxon>Ecdysozoa</taxon>
        <taxon>Arthropoda</taxon>
        <taxon>Chelicerata</taxon>
        <taxon>Arachnida</taxon>
        <taxon>Araneae</taxon>
        <taxon>Araneomorphae</taxon>
        <taxon>Entelegynae</taxon>
        <taxon>Araneoidea</taxon>
        <taxon>Araneidae</taxon>
        <taxon>Caerostris</taxon>
    </lineage>
</organism>
<dbReference type="InterPro" id="IPR031283">
    <property type="entry name" value="AMIGO"/>
</dbReference>
<dbReference type="InterPro" id="IPR032675">
    <property type="entry name" value="LRR_dom_sf"/>
</dbReference>
<dbReference type="Proteomes" id="UP001054837">
    <property type="component" value="Unassembled WGS sequence"/>
</dbReference>
<keyword evidence="3" id="KW-1133">Transmembrane helix</keyword>
<evidence type="ECO:0000256" key="2">
    <source>
        <dbReference type="ARBA" id="ARBA00022692"/>
    </source>
</evidence>
<gene>
    <name evidence="6" type="ORF">CDAR_177811</name>
</gene>
<dbReference type="Gene3D" id="3.80.10.10">
    <property type="entry name" value="Ribonuclease Inhibitor"/>
    <property type="match status" value="1"/>
</dbReference>
<proteinExistence type="predicted"/>
<reference evidence="6 7" key="1">
    <citation type="submission" date="2021-06" db="EMBL/GenBank/DDBJ databases">
        <title>Caerostris darwini draft genome.</title>
        <authorList>
            <person name="Kono N."/>
            <person name="Arakawa K."/>
        </authorList>
    </citation>
    <scope>NUCLEOTIDE SEQUENCE [LARGE SCALE GENOMIC DNA]</scope>
</reference>
<keyword evidence="4" id="KW-0472">Membrane</keyword>
<dbReference type="GO" id="GO:0016020">
    <property type="term" value="C:membrane"/>
    <property type="evidence" value="ECO:0007669"/>
    <property type="project" value="UniProtKB-SubCell"/>
</dbReference>
<evidence type="ECO:0000256" key="3">
    <source>
        <dbReference type="ARBA" id="ARBA00022989"/>
    </source>
</evidence>
<keyword evidence="5" id="KW-0325">Glycoprotein</keyword>
<dbReference type="PANTHER" id="PTHR24368:SF210">
    <property type="entry name" value="SURFACE ANTIGEN BSPA-LIKE"/>
    <property type="match status" value="1"/>
</dbReference>
<name>A0AAV4TE28_9ARAC</name>
<evidence type="ECO:0008006" key="8">
    <source>
        <dbReference type="Google" id="ProtNLM"/>
    </source>
</evidence>
<evidence type="ECO:0000256" key="4">
    <source>
        <dbReference type="ARBA" id="ARBA00023136"/>
    </source>
</evidence>
<dbReference type="AlphaFoldDB" id="A0AAV4TE28"/>
<dbReference type="InterPro" id="IPR026906">
    <property type="entry name" value="LRR_5"/>
</dbReference>
<evidence type="ECO:0000313" key="6">
    <source>
        <dbReference type="EMBL" id="GIY43010.1"/>
    </source>
</evidence>
<sequence length="171" mass="20079">MPFIDNDFEKYVSKKMERFSLSKTKTSYLADNAFASMKYLTDIRIQNNRISMLKRSMFTNYSMIETFLFNGNRIQEIPDDMFSQMPYLLRVGLDDNNISILPESVFKHCYDKLISLLLSGNPIQCDCSLQWIVNRKQNRHDKYLTGTCVSPKHNDGTELRDLVKQDFLFCL</sequence>